<keyword evidence="9" id="KW-1185">Reference proteome</keyword>
<dbReference type="PANTHER" id="PTHR11136:SF0">
    <property type="entry name" value="DIHYDROFOLATE SYNTHETASE-RELATED"/>
    <property type="match status" value="1"/>
</dbReference>
<reference evidence="8 9" key="1">
    <citation type="journal article" date="2012" name="Nucleic Acids Res.">
        <title>Sequencing of the smallest Apicomplexan genome from the human pathogen Babesia microti.</title>
        <authorList>
            <person name="Cornillot E."/>
            <person name="Hadj-Kaddour K."/>
            <person name="Dassouli A."/>
            <person name="Noel B."/>
            <person name="Ranwez V."/>
            <person name="Vacherie B."/>
            <person name="Augagneur Y."/>
            <person name="Bres V."/>
            <person name="Duclos A."/>
            <person name="Randazzo S."/>
            <person name="Carcy B."/>
            <person name="Debierre-Grockiego F."/>
            <person name="Delbecq S."/>
            <person name="Moubri-Menage K."/>
            <person name="Shams-Eldin H."/>
            <person name="Usmani-Brown S."/>
            <person name="Bringaud F."/>
            <person name="Wincker P."/>
            <person name="Vivares C.P."/>
            <person name="Schwarz R.T."/>
            <person name="Schetters T.P."/>
            <person name="Krause P.J."/>
            <person name="Gorenflot A."/>
            <person name="Berry V."/>
            <person name="Barbe V."/>
            <person name="Ben Mamoun C."/>
        </authorList>
    </citation>
    <scope>NUCLEOTIDE SEQUENCE [LARGE SCALE GENOMIC DNA]</scope>
    <source>
        <strain evidence="8 9">RI</strain>
    </source>
</reference>
<reference evidence="8 9" key="2">
    <citation type="journal article" date="2013" name="PLoS ONE">
        <title>Whole genome mapping and re-organization of the nuclear and mitochondrial genomes of Babesia microti isolates.</title>
        <authorList>
            <person name="Cornillot E."/>
            <person name="Dassouli A."/>
            <person name="Garg A."/>
            <person name="Pachikara N."/>
            <person name="Randazzo S."/>
            <person name="Depoix D."/>
            <person name="Carcy B."/>
            <person name="Delbecq S."/>
            <person name="Frutos R."/>
            <person name="Silva J.C."/>
            <person name="Sutton R."/>
            <person name="Krause P.J."/>
            <person name="Mamoun C.B."/>
        </authorList>
    </citation>
    <scope>NUCLEOTIDE SEQUENCE [LARGE SCALE GENOMIC DNA]</scope>
    <source>
        <strain evidence="8 9">RI</strain>
    </source>
</reference>
<keyword evidence="2 8" id="KW-0436">Ligase</keyword>
<organism evidence="8 9">
    <name type="scientific">Babesia microti (strain RI)</name>
    <dbReference type="NCBI Taxonomy" id="1133968"/>
    <lineage>
        <taxon>Eukaryota</taxon>
        <taxon>Sar</taxon>
        <taxon>Alveolata</taxon>
        <taxon>Apicomplexa</taxon>
        <taxon>Aconoidasida</taxon>
        <taxon>Piroplasmida</taxon>
        <taxon>Babesiidae</taxon>
        <taxon>Babesia</taxon>
    </lineage>
</organism>
<dbReference type="Gene3D" id="3.40.1190.10">
    <property type="entry name" value="Mur-like, catalytic domain"/>
    <property type="match status" value="1"/>
</dbReference>
<dbReference type="GO" id="GO:0008841">
    <property type="term" value="F:dihydrofolate synthase activity"/>
    <property type="evidence" value="ECO:0007669"/>
    <property type="project" value="TreeGrafter"/>
</dbReference>
<protein>
    <submittedName>
        <fullName evidence="8">Folylpolyglutamate synthase</fullName>
        <ecNumber evidence="8">6.3.2.17</ecNumber>
    </submittedName>
</protein>
<evidence type="ECO:0000256" key="1">
    <source>
        <dbReference type="ARBA" id="ARBA00008276"/>
    </source>
</evidence>
<evidence type="ECO:0000259" key="7">
    <source>
        <dbReference type="Pfam" id="PF08245"/>
    </source>
</evidence>
<dbReference type="SUPFAM" id="SSF53623">
    <property type="entry name" value="MurD-like peptide ligases, catalytic domain"/>
    <property type="match status" value="1"/>
</dbReference>
<keyword evidence="4" id="KW-0547">Nucleotide-binding</keyword>
<dbReference type="Pfam" id="PF08245">
    <property type="entry name" value="Mur_ligase_M"/>
    <property type="match status" value="1"/>
</dbReference>
<dbReference type="InterPro" id="IPR013221">
    <property type="entry name" value="Mur_ligase_cen"/>
</dbReference>
<dbReference type="InterPro" id="IPR036565">
    <property type="entry name" value="Mur-like_cat_sf"/>
</dbReference>
<evidence type="ECO:0000256" key="5">
    <source>
        <dbReference type="ARBA" id="ARBA00022840"/>
    </source>
</evidence>
<dbReference type="EC" id="6.3.2.17" evidence="8"/>
<dbReference type="InterPro" id="IPR001645">
    <property type="entry name" value="Folylpolyglutamate_synth"/>
</dbReference>
<dbReference type="GO" id="GO:0004326">
    <property type="term" value="F:tetrahydrofolylpolyglutamate synthase activity"/>
    <property type="evidence" value="ECO:0007669"/>
    <property type="project" value="UniProtKB-EC"/>
</dbReference>
<dbReference type="GO" id="GO:0005739">
    <property type="term" value="C:mitochondrion"/>
    <property type="evidence" value="ECO:0007669"/>
    <property type="project" value="TreeGrafter"/>
</dbReference>
<dbReference type="PANTHER" id="PTHR11136">
    <property type="entry name" value="FOLYLPOLYGLUTAMATE SYNTHASE-RELATED"/>
    <property type="match status" value="1"/>
</dbReference>
<gene>
    <name evidence="8" type="ORF">BmR1_04g09075</name>
</gene>
<evidence type="ECO:0000256" key="6">
    <source>
        <dbReference type="ARBA" id="ARBA00022842"/>
    </source>
</evidence>
<dbReference type="GO" id="GO:0005829">
    <property type="term" value="C:cytosol"/>
    <property type="evidence" value="ECO:0007669"/>
    <property type="project" value="TreeGrafter"/>
</dbReference>
<accession>A0A1N6LYB6</accession>
<keyword evidence="6" id="KW-0460">Magnesium</keyword>
<dbReference type="GeneID" id="24426444"/>
<dbReference type="VEuPathDB" id="PiroplasmaDB:BmR1_04g09075"/>
<dbReference type="KEGG" id="bmic:BmR1_04g09075"/>
<dbReference type="InterPro" id="IPR036615">
    <property type="entry name" value="Mur_ligase_C_dom_sf"/>
</dbReference>
<evidence type="ECO:0000256" key="3">
    <source>
        <dbReference type="ARBA" id="ARBA00022723"/>
    </source>
</evidence>
<dbReference type="AlphaFoldDB" id="A0A1N6LYB6"/>
<keyword evidence="3" id="KW-0479">Metal-binding</keyword>
<evidence type="ECO:0000256" key="4">
    <source>
        <dbReference type="ARBA" id="ARBA00022741"/>
    </source>
</evidence>
<dbReference type="Gene3D" id="3.90.190.20">
    <property type="entry name" value="Mur ligase, C-terminal domain"/>
    <property type="match status" value="1"/>
</dbReference>
<feature type="domain" description="Mur ligase central" evidence="7">
    <location>
        <begin position="42"/>
        <end position="219"/>
    </location>
</feature>
<evidence type="ECO:0000313" key="8">
    <source>
        <dbReference type="EMBL" id="SIO73863.1"/>
    </source>
</evidence>
<dbReference type="RefSeq" id="XP_021337915.1">
    <property type="nucleotide sequence ID" value="XM_021482747.1"/>
</dbReference>
<reference evidence="8 9" key="3">
    <citation type="journal article" date="2016" name="Sci. Rep.">
        <title>Genome-wide diversity and gene expression profiling of Babesia microti isolates identify polymorphic genes that mediate host-pathogen interactions.</title>
        <authorList>
            <person name="Silva J.C."/>
            <person name="Cornillot E."/>
            <person name="McCracken C."/>
            <person name="Usmani-Brown S."/>
            <person name="Dwivedi A."/>
            <person name="Ifeonu O.O."/>
            <person name="Crabtree J."/>
            <person name="Gotia H.T."/>
            <person name="Virji A.Z."/>
            <person name="Reynes C."/>
            <person name="Colinge J."/>
            <person name="Kumar V."/>
            <person name="Lawres L."/>
            <person name="Pazzi J.E."/>
            <person name="Pablo J.V."/>
            <person name="Hung C."/>
            <person name="Brancato J."/>
            <person name="Kumari P."/>
            <person name="Orvis J."/>
            <person name="Tretina K."/>
            <person name="Chibucos M."/>
            <person name="Ott S."/>
            <person name="Sadzewicz L."/>
            <person name="Sengamalay N."/>
            <person name="Shetty A.C."/>
            <person name="Su Q."/>
            <person name="Tallon L."/>
            <person name="Fraser C.M."/>
            <person name="Frutos R."/>
            <person name="Molina D.M."/>
            <person name="Krause P.J."/>
            <person name="Ben Mamoun C."/>
        </authorList>
    </citation>
    <scope>NUCLEOTIDE SEQUENCE [LARGE SCALE GENOMIC DNA]</scope>
    <source>
        <strain evidence="8 9">RI</strain>
    </source>
</reference>
<dbReference type="OrthoDB" id="5212574at2759"/>
<evidence type="ECO:0000313" key="9">
    <source>
        <dbReference type="Proteomes" id="UP000002899"/>
    </source>
</evidence>
<comment type="similarity">
    <text evidence="1">Belongs to the folylpolyglutamate synthase family.</text>
</comment>
<dbReference type="GO" id="GO:0046872">
    <property type="term" value="F:metal ion binding"/>
    <property type="evidence" value="ECO:0007669"/>
    <property type="project" value="UniProtKB-KW"/>
</dbReference>
<dbReference type="Proteomes" id="UP000002899">
    <property type="component" value="Chromosome IV"/>
</dbReference>
<evidence type="ECO:0000256" key="2">
    <source>
        <dbReference type="ARBA" id="ARBA00022598"/>
    </source>
</evidence>
<dbReference type="NCBIfam" id="TIGR01499">
    <property type="entry name" value="folC"/>
    <property type="match status" value="1"/>
</dbReference>
<dbReference type="EMBL" id="LN871599">
    <property type="protein sequence ID" value="SIO73863.1"/>
    <property type="molecule type" value="Genomic_DNA"/>
</dbReference>
<name>A0A1N6LYB6_BABMR</name>
<sequence>MSNELDKCLMDLYSRNCPKNFEYLNIIRQLNISLDKFKIVHVGGTNGKGSVSYKIANCLKSCGCNVGLFTSPHIWTPCERISINNQIISNENFIRYYKIVSNVDNSRQLRIFEVFMIMAFMYFIDNDVEWVVLEVGIGGRLDSTNFITSSKLVVITSIGLDHMNILGENLSDIAYEKAGIIKPNTTVVIGPSCVKYAVFKDKCKENHCKLIPVTINALEFDTENTEIAKIALTQGLGLDSKIVNQRLTIKPPLRYYHLSDYEKQIIGLSTYDEVIIDVAHNLPGMYYLAKQFSAQKYRNLLKICIYFNSEGRSLDVLAPLALDFYDIYLASVDHPRISNNTRLLRKLNEMHETQLKIKLMKSLSKTNGYFIHNTPNYKEIINYALGEIKKTSGVLLLCGSFFAMFDICSTFQILPSVFGISNQLPSVKY</sequence>
<dbReference type="GO" id="GO:0005524">
    <property type="term" value="F:ATP binding"/>
    <property type="evidence" value="ECO:0007669"/>
    <property type="project" value="UniProtKB-KW"/>
</dbReference>
<proteinExistence type="inferred from homology"/>
<dbReference type="SUPFAM" id="SSF53244">
    <property type="entry name" value="MurD-like peptide ligases, peptide-binding domain"/>
    <property type="match status" value="1"/>
</dbReference>
<keyword evidence="5" id="KW-0067">ATP-binding</keyword>